<comment type="subcellular location">
    <subcellularLocation>
        <location evidence="6">Cytoplasm</location>
    </subcellularLocation>
</comment>
<dbReference type="InterPro" id="IPR017437">
    <property type="entry name" value="ATP-NAD_kinase_PpnK-typ_C"/>
</dbReference>
<feature type="binding site" evidence="6">
    <location>
        <begin position="149"/>
        <end position="150"/>
    </location>
    <ligand>
        <name>NAD(+)</name>
        <dbReference type="ChEBI" id="CHEBI:57540"/>
    </ligand>
</feature>
<feature type="binding site" evidence="6">
    <location>
        <position position="179"/>
    </location>
    <ligand>
        <name>NAD(+)</name>
        <dbReference type="ChEBI" id="CHEBI:57540"/>
    </ligand>
</feature>
<keyword evidence="4 6" id="KW-0520">NAD</keyword>
<dbReference type="Gene3D" id="2.60.200.30">
    <property type="entry name" value="Probable inorganic polyphosphate/atp-NAD kinase, domain 2"/>
    <property type="match status" value="1"/>
</dbReference>
<feature type="binding site" evidence="6">
    <location>
        <position position="250"/>
    </location>
    <ligand>
        <name>NAD(+)</name>
        <dbReference type="ChEBI" id="CHEBI:57540"/>
    </ligand>
</feature>
<keyword evidence="6" id="KW-0963">Cytoplasm</keyword>
<dbReference type="Gene3D" id="3.40.50.10330">
    <property type="entry name" value="Probable inorganic polyphosphate/atp-NAD kinase, domain 1"/>
    <property type="match status" value="1"/>
</dbReference>
<evidence type="ECO:0000313" key="7">
    <source>
        <dbReference type="EMBL" id="MET1255909.1"/>
    </source>
</evidence>
<name>A0ABV2BVD5_9GAMM</name>
<comment type="cofactor">
    <cofactor evidence="6">
        <name>a divalent metal cation</name>
        <dbReference type="ChEBI" id="CHEBI:60240"/>
    </cofactor>
</comment>
<dbReference type="PANTHER" id="PTHR20275:SF0">
    <property type="entry name" value="NAD KINASE"/>
    <property type="match status" value="1"/>
</dbReference>
<evidence type="ECO:0000256" key="1">
    <source>
        <dbReference type="ARBA" id="ARBA00022679"/>
    </source>
</evidence>
<dbReference type="PANTHER" id="PTHR20275">
    <property type="entry name" value="NAD KINASE"/>
    <property type="match status" value="1"/>
</dbReference>
<comment type="caution">
    <text evidence="7">The sequence shown here is derived from an EMBL/GenBank/DDBJ whole genome shotgun (WGS) entry which is preliminary data.</text>
</comment>
<dbReference type="NCBIfam" id="NF002306">
    <property type="entry name" value="PRK01231.1"/>
    <property type="match status" value="1"/>
</dbReference>
<comment type="function">
    <text evidence="6">Involved in the regulation of the intracellular balance of NAD and NADP, and is a key enzyme in the biosynthesis of NADP. Catalyzes specifically the phosphorylation on 2'-hydroxyl of the adenosine moiety of NAD to yield NADP.</text>
</comment>
<keyword evidence="1 6" id="KW-0808">Transferase</keyword>
<evidence type="ECO:0000313" key="8">
    <source>
        <dbReference type="Proteomes" id="UP001548189"/>
    </source>
</evidence>
<sequence length="294" mass="32807">MSNSKIFNNIGVTGKPGSQAALETMRLLCDQLASPARTIYVPQRHQDEIHTPGIKLVKFEELGQCCDLVIVVGGDGSLLKTARELVDSQVPLLGINRGHLGFLTDIRPTELESRIPPILEGHYTLEKRFLLKAEIYRQDEKIGESCALNDVVLYPGEIARMIAFELYMDNQFVYSQRSDGLIVSTPTGSTAYALSGGGPIMAPETDSMVLVPMFPHTLTSRPIAVNRQRIIDIVVSETNPHHPQLSCDGQVIISLMPGDRIRIEQYPIKIQLVHPLDYDYFEVLRSKLNWGQKL</sequence>
<dbReference type="InterPro" id="IPR016064">
    <property type="entry name" value="NAD/diacylglycerol_kinase_sf"/>
</dbReference>
<dbReference type="InterPro" id="IPR002504">
    <property type="entry name" value="NADK"/>
</dbReference>
<evidence type="ECO:0000256" key="5">
    <source>
        <dbReference type="ARBA" id="ARBA00047925"/>
    </source>
</evidence>
<feature type="binding site" evidence="6">
    <location>
        <position position="80"/>
    </location>
    <ligand>
        <name>NAD(+)</name>
        <dbReference type="ChEBI" id="CHEBI:57540"/>
    </ligand>
</feature>
<feature type="binding site" evidence="6">
    <location>
        <begin position="190"/>
        <end position="195"/>
    </location>
    <ligand>
        <name>NAD(+)</name>
        <dbReference type="ChEBI" id="CHEBI:57540"/>
    </ligand>
</feature>
<comment type="catalytic activity">
    <reaction evidence="5 6">
        <text>NAD(+) + ATP = ADP + NADP(+) + H(+)</text>
        <dbReference type="Rhea" id="RHEA:18629"/>
        <dbReference type="ChEBI" id="CHEBI:15378"/>
        <dbReference type="ChEBI" id="CHEBI:30616"/>
        <dbReference type="ChEBI" id="CHEBI:57540"/>
        <dbReference type="ChEBI" id="CHEBI:58349"/>
        <dbReference type="ChEBI" id="CHEBI:456216"/>
        <dbReference type="EC" id="2.7.1.23"/>
    </reaction>
</comment>
<keyword evidence="8" id="KW-1185">Reference proteome</keyword>
<dbReference type="Pfam" id="PF01513">
    <property type="entry name" value="NAD_kinase"/>
    <property type="match status" value="1"/>
</dbReference>
<dbReference type="Proteomes" id="UP001548189">
    <property type="component" value="Unassembled WGS sequence"/>
</dbReference>
<dbReference type="HAMAP" id="MF_00361">
    <property type="entry name" value="NAD_kinase"/>
    <property type="match status" value="1"/>
</dbReference>
<keyword evidence="6" id="KW-0067">ATP-binding</keyword>
<feature type="binding site" evidence="6">
    <location>
        <position position="177"/>
    </location>
    <ligand>
        <name>NAD(+)</name>
        <dbReference type="ChEBI" id="CHEBI:57540"/>
    </ligand>
</feature>
<protein>
    <recommendedName>
        <fullName evidence="6">NAD kinase</fullName>
        <ecNumber evidence="6">2.7.1.23</ecNumber>
    </recommendedName>
    <alternativeName>
        <fullName evidence="6">ATP-dependent NAD kinase</fullName>
    </alternativeName>
</protein>
<evidence type="ECO:0000256" key="6">
    <source>
        <dbReference type="HAMAP-Rule" id="MF_00361"/>
    </source>
</evidence>
<accession>A0ABV2BVD5</accession>
<gene>
    <name evidence="6" type="primary">nadK</name>
    <name evidence="7" type="ORF">ABVT43_12285</name>
</gene>
<reference evidence="7 8" key="1">
    <citation type="submission" date="2024-06" db="EMBL/GenBank/DDBJ databases">
        <authorList>
            <person name="Li F."/>
        </authorList>
    </citation>
    <scope>NUCLEOTIDE SEQUENCE [LARGE SCALE GENOMIC DNA]</scope>
    <source>
        <strain evidence="7 8">GXAS 311</strain>
    </source>
</reference>
<dbReference type="EC" id="2.7.1.23" evidence="6"/>
<keyword evidence="6" id="KW-0547">Nucleotide-binding</keyword>
<keyword evidence="2 6" id="KW-0418">Kinase</keyword>
<feature type="binding site" evidence="6">
    <location>
        <position position="160"/>
    </location>
    <ligand>
        <name>NAD(+)</name>
        <dbReference type="ChEBI" id="CHEBI:57540"/>
    </ligand>
</feature>
<comment type="caution">
    <text evidence="6">Lacks conserved residue(s) required for the propagation of feature annotation.</text>
</comment>
<proteinExistence type="inferred from homology"/>
<keyword evidence="3 6" id="KW-0521">NADP</keyword>
<evidence type="ECO:0000256" key="4">
    <source>
        <dbReference type="ARBA" id="ARBA00023027"/>
    </source>
</evidence>
<comment type="similarity">
    <text evidence="6">Belongs to the NAD kinase family.</text>
</comment>
<evidence type="ECO:0000256" key="3">
    <source>
        <dbReference type="ARBA" id="ARBA00022857"/>
    </source>
</evidence>
<feature type="binding site" evidence="6">
    <location>
        <begin position="75"/>
        <end position="76"/>
    </location>
    <ligand>
        <name>NAD(+)</name>
        <dbReference type="ChEBI" id="CHEBI:57540"/>
    </ligand>
</feature>
<dbReference type="RefSeq" id="WP_353896494.1">
    <property type="nucleotide sequence ID" value="NZ_JBEVCJ010000014.1"/>
</dbReference>
<dbReference type="SUPFAM" id="SSF111331">
    <property type="entry name" value="NAD kinase/diacylglycerol kinase-like"/>
    <property type="match status" value="1"/>
</dbReference>
<evidence type="ECO:0000256" key="2">
    <source>
        <dbReference type="ARBA" id="ARBA00022777"/>
    </source>
</evidence>
<dbReference type="Pfam" id="PF20143">
    <property type="entry name" value="NAD_kinase_C"/>
    <property type="match status" value="1"/>
</dbReference>
<feature type="active site" description="Proton acceptor" evidence="6">
    <location>
        <position position="75"/>
    </location>
</feature>
<organism evidence="7 8">
    <name type="scientific">Aliikangiella maris</name>
    <dbReference type="NCBI Taxonomy" id="3162458"/>
    <lineage>
        <taxon>Bacteria</taxon>
        <taxon>Pseudomonadati</taxon>
        <taxon>Pseudomonadota</taxon>
        <taxon>Gammaproteobacteria</taxon>
        <taxon>Oceanospirillales</taxon>
        <taxon>Pleioneaceae</taxon>
        <taxon>Aliikangiella</taxon>
    </lineage>
</organism>
<dbReference type="InterPro" id="IPR017438">
    <property type="entry name" value="ATP-NAD_kinase_N"/>
</dbReference>
<dbReference type="EMBL" id="JBEVCJ010000014">
    <property type="protein sequence ID" value="MET1255909.1"/>
    <property type="molecule type" value="Genomic_DNA"/>
</dbReference>
<dbReference type="GO" id="GO:0003951">
    <property type="term" value="F:NAD+ kinase activity"/>
    <property type="evidence" value="ECO:0007669"/>
    <property type="project" value="UniProtKB-EC"/>
</dbReference>